<dbReference type="AlphaFoldDB" id="A0A0V1DGI2"/>
<accession>A0A0V1DGI2</accession>
<feature type="region of interest" description="Disordered" evidence="1">
    <location>
        <begin position="288"/>
        <end position="310"/>
    </location>
</feature>
<evidence type="ECO:0000256" key="1">
    <source>
        <dbReference type="SAM" id="MobiDB-lite"/>
    </source>
</evidence>
<proteinExistence type="predicted"/>
<protein>
    <recommendedName>
        <fullName evidence="4">DUF5641 domain-containing protein</fullName>
    </recommendedName>
</protein>
<evidence type="ECO:0000313" key="3">
    <source>
        <dbReference type="Proteomes" id="UP000054653"/>
    </source>
</evidence>
<evidence type="ECO:0008006" key="4">
    <source>
        <dbReference type="Google" id="ProtNLM"/>
    </source>
</evidence>
<reference evidence="2 3" key="1">
    <citation type="submission" date="2015-01" db="EMBL/GenBank/DDBJ databases">
        <title>Evolution of Trichinella species and genotypes.</title>
        <authorList>
            <person name="Korhonen P.K."/>
            <person name="Edoardo P."/>
            <person name="Giuseppe L.R."/>
            <person name="Gasser R.B."/>
        </authorList>
    </citation>
    <scope>NUCLEOTIDE SEQUENCE [LARGE SCALE GENOMIC DNA]</scope>
    <source>
        <strain evidence="2">ISS120</strain>
    </source>
</reference>
<evidence type="ECO:0000313" key="2">
    <source>
        <dbReference type="EMBL" id="KRY60438.1"/>
    </source>
</evidence>
<organism evidence="2 3">
    <name type="scientific">Trichinella britovi</name>
    <name type="common">Parasitic roundworm</name>
    <dbReference type="NCBI Taxonomy" id="45882"/>
    <lineage>
        <taxon>Eukaryota</taxon>
        <taxon>Metazoa</taxon>
        <taxon>Ecdysozoa</taxon>
        <taxon>Nematoda</taxon>
        <taxon>Enoplea</taxon>
        <taxon>Dorylaimia</taxon>
        <taxon>Trichinellida</taxon>
        <taxon>Trichinellidae</taxon>
        <taxon>Trichinella</taxon>
    </lineage>
</organism>
<sequence length="310" mass="34202">MAALPRDRAVQALAMSQVGITSRDPCLSEWEGEPRRRDNHGKSTASPLTIHDEEKQEAASELRQLWQTVDVCQGSLWGAASNGSSLPKEPPLLDDGELQTILCEVEACLNARPLTFINDGPGDPQPLSPFQLFTGRELASDGSRRFLVGESMALSPTADGEMVTPLEKQQCLHTATMLQVEKRQGWHRDQRHSQDGVSQVARICTSIAEITRPVAKLVVLEPANGGEDVLDKRAPTTLVWHIHELITTSAFCHPHQGKKRPPACPVPAVVRGTMTPYVNNAAPRRGLIEDQKSEPWHFTGGRRDLDQRLR</sequence>
<dbReference type="OrthoDB" id="8019190at2759"/>
<gene>
    <name evidence="2" type="ORF">T03_4457</name>
</gene>
<feature type="region of interest" description="Disordered" evidence="1">
    <location>
        <begin position="24"/>
        <end position="54"/>
    </location>
</feature>
<keyword evidence="3" id="KW-1185">Reference proteome</keyword>
<name>A0A0V1DGI2_TRIBR</name>
<comment type="caution">
    <text evidence="2">The sequence shown here is derived from an EMBL/GenBank/DDBJ whole genome shotgun (WGS) entry which is preliminary data.</text>
</comment>
<dbReference type="EMBL" id="JYDI01000006">
    <property type="protein sequence ID" value="KRY60438.1"/>
    <property type="molecule type" value="Genomic_DNA"/>
</dbReference>
<dbReference type="Proteomes" id="UP000054653">
    <property type="component" value="Unassembled WGS sequence"/>
</dbReference>